<feature type="transmembrane region" description="Helical" evidence="6">
    <location>
        <begin position="138"/>
        <end position="164"/>
    </location>
</feature>
<evidence type="ECO:0000256" key="4">
    <source>
        <dbReference type="ARBA" id="ARBA00023125"/>
    </source>
</evidence>
<dbReference type="PROSITE" id="PS50950">
    <property type="entry name" value="ZF_THAP"/>
    <property type="match status" value="1"/>
</dbReference>
<dbReference type="InterPro" id="IPR006612">
    <property type="entry name" value="THAP_Znf"/>
</dbReference>
<dbReference type="Pfam" id="PF05485">
    <property type="entry name" value="THAP"/>
    <property type="match status" value="1"/>
</dbReference>
<dbReference type="Gene3D" id="6.20.210.20">
    <property type="entry name" value="THAP domain"/>
    <property type="match status" value="1"/>
</dbReference>
<evidence type="ECO:0000259" key="7">
    <source>
        <dbReference type="PROSITE" id="PS50950"/>
    </source>
</evidence>
<keyword evidence="6" id="KW-1133">Transmembrane helix</keyword>
<name>A0ABD1E5T7_HYPHA</name>
<dbReference type="PANTHER" id="PTHR46600:SF11">
    <property type="entry name" value="THAP DOMAIN-CONTAINING PROTEIN 10"/>
    <property type="match status" value="1"/>
</dbReference>
<evidence type="ECO:0000256" key="5">
    <source>
        <dbReference type="PROSITE-ProRule" id="PRU00309"/>
    </source>
</evidence>
<dbReference type="Proteomes" id="UP001566132">
    <property type="component" value="Unassembled WGS sequence"/>
</dbReference>
<dbReference type="SUPFAM" id="SSF57716">
    <property type="entry name" value="Glucocorticoid receptor-like (DNA-binding domain)"/>
    <property type="match status" value="1"/>
</dbReference>
<protein>
    <recommendedName>
        <fullName evidence="7">THAP-type domain-containing protein</fullName>
    </recommendedName>
</protein>
<evidence type="ECO:0000313" key="9">
    <source>
        <dbReference type="Proteomes" id="UP001566132"/>
    </source>
</evidence>
<keyword evidence="6" id="KW-0472">Membrane</keyword>
<dbReference type="EMBL" id="JBDJPC010000011">
    <property type="protein sequence ID" value="KAL1489706.1"/>
    <property type="molecule type" value="Genomic_DNA"/>
</dbReference>
<proteinExistence type="predicted"/>
<evidence type="ECO:0000256" key="2">
    <source>
        <dbReference type="ARBA" id="ARBA00022771"/>
    </source>
</evidence>
<dbReference type="InterPro" id="IPR026516">
    <property type="entry name" value="THAP1/10"/>
</dbReference>
<gene>
    <name evidence="8" type="ORF">ABEB36_013642</name>
</gene>
<dbReference type="GO" id="GO:0008270">
    <property type="term" value="F:zinc ion binding"/>
    <property type="evidence" value="ECO:0007669"/>
    <property type="project" value="UniProtKB-KW"/>
</dbReference>
<keyword evidence="4 5" id="KW-0238">DNA-binding</keyword>
<organism evidence="8 9">
    <name type="scientific">Hypothenemus hampei</name>
    <name type="common">Coffee berry borer</name>
    <dbReference type="NCBI Taxonomy" id="57062"/>
    <lineage>
        <taxon>Eukaryota</taxon>
        <taxon>Metazoa</taxon>
        <taxon>Ecdysozoa</taxon>
        <taxon>Arthropoda</taxon>
        <taxon>Hexapoda</taxon>
        <taxon>Insecta</taxon>
        <taxon>Pterygota</taxon>
        <taxon>Neoptera</taxon>
        <taxon>Endopterygota</taxon>
        <taxon>Coleoptera</taxon>
        <taxon>Polyphaga</taxon>
        <taxon>Cucujiformia</taxon>
        <taxon>Curculionidae</taxon>
        <taxon>Scolytinae</taxon>
        <taxon>Hypothenemus</taxon>
    </lineage>
</organism>
<dbReference type="GO" id="GO:0003677">
    <property type="term" value="F:DNA binding"/>
    <property type="evidence" value="ECO:0007669"/>
    <property type="project" value="UniProtKB-UniRule"/>
</dbReference>
<keyword evidence="3" id="KW-0862">Zinc</keyword>
<evidence type="ECO:0000256" key="1">
    <source>
        <dbReference type="ARBA" id="ARBA00022723"/>
    </source>
</evidence>
<dbReference type="SMART" id="SM00692">
    <property type="entry name" value="DM3"/>
    <property type="match status" value="1"/>
</dbReference>
<evidence type="ECO:0000313" key="8">
    <source>
        <dbReference type="EMBL" id="KAL1489706.1"/>
    </source>
</evidence>
<reference evidence="8 9" key="1">
    <citation type="submission" date="2024-05" db="EMBL/GenBank/DDBJ databases">
        <title>Genetic variation in Jamaican populations of the coffee berry borer (Hypothenemus hampei).</title>
        <authorList>
            <person name="Errbii M."/>
            <person name="Myrie A."/>
        </authorList>
    </citation>
    <scope>NUCLEOTIDE SEQUENCE [LARGE SCALE GENOMIC DNA]</scope>
    <source>
        <strain evidence="8">JA-Hopewell-2020-01-JO</strain>
        <tissue evidence="8">Whole body</tissue>
    </source>
</reference>
<evidence type="ECO:0000256" key="3">
    <source>
        <dbReference type="ARBA" id="ARBA00022833"/>
    </source>
</evidence>
<dbReference type="AlphaFoldDB" id="A0ABD1E5T7"/>
<evidence type="ECO:0000256" key="6">
    <source>
        <dbReference type="SAM" id="Phobius"/>
    </source>
</evidence>
<accession>A0ABD1E5T7</accession>
<comment type="caution">
    <text evidence="8">The sequence shown here is derived from an EMBL/GenBank/DDBJ whole genome shotgun (WGS) entry which is preliminary data.</text>
</comment>
<keyword evidence="1" id="KW-0479">Metal-binding</keyword>
<keyword evidence="2 5" id="KW-0863">Zinc-finger</keyword>
<feature type="domain" description="THAP-type" evidence="7">
    <location>
        <begin position="1"/>
        <end position="77"/>
    </location>
</feature>
<dbReference type="PANTHER" id="PTHR46600">
    <property type="entry name" value="THAP DOMAIN-CONTAINING"/>
    <property type="match status" value="1"/>
</dbReference>
<sequence length="176" mass="20441">MPSCYVRSCKNRSEKGFRLFRVPREKKRKEIWCRFIKRTDLSDRSVICEAHFTDDQYEQNRVDGRKLLRRDAVPTLFGPSDGPTSEIVLQGNVSNKLLLFCFKLKLSNSKFNKNSYEVLSVYSMDFSLHILTVNSRDFGVFGLCCEFLILINVSLVTFLITILVKFPILTFKYSAL</sequence>
<dbReference type="InterPro" id="IPR038441">
    <property type="entry name" value="THAP_Znf_sf"/>
</dbReference>
<keyword evidence="9" id="KW-1185">Reference proteome</keyword>
<keyword evidence="6" id="KW-0812">Transmembrane</keyword>
<dbReference type="SMART" id="SM00980">
    <property type="entry name" value="THAP"/>
    <property type="match status" value="1"/>
</dbReference>